<dbReference type="Pfam" id="PF02561">
    <property type="entry name" value="FliS"/>
    <property type="match status" value="1"/>
</dbReference>
<protein>
    <submittedName>
        <fullName evidence="6">Flagellar protein FliS</fullName>
    </submittedName>
</protein>
<keyword evidence="6" id="KW-0969">Cilium</keyword>
<gene>
    <name evidence="6" type="ORF">V6575_00670</name>
</gene>
<name>A0ABU8TEK4_9HYPH</name>
<reference evidence="6 7" key="1">
    <citation type="submission" date="2024-02" db="EMBL/GenBank/DDBJ databases">
        <title>Roseibium algae sp. nov., isolated from marine alga (Grateloupia sp.), showing potential in myo-inositol conversion.</title>
        <authorList>
            <person name="Wang Y."/>
        </authorList>
    </citation>
    <scope>NUCLEOTIDE SEQUENCE [LARGE SCALE GENOMIC DNA]</scope>
    <source>
        <strain evidence="6 7">H3510</strain>
    </source>
</reference>
<keyword evidence="5" id="KW-0143">Chaperone</keyword>
<keyword evidence="6" id="KW-0282">Flagellum</keyword>
<comment type="subcellular location">
    <subcellularLocation>
        <location evidence="1">Cytoplasm</location>
        <location evidence="1">Cytosol</location>
    </subcellularLocation>
</comment>
<dbReference type="PANTHER" id="PTHR34773:SF1">
    <property type="entry name" value="FLAGELLAR SECRETION CHAPERONE FLIS"/>
    <property type="match status" value="1"/>
</dbReference>
<evidence type="ECO:0000256" key="1">
    <source>
        <dbReference type="ARBA" id="ARBA00004514"/>
    </source>
</evidence>
<evidence type="ECO:0000313" key="7">
    <source>
        <dbReference type="Proteomes" id="UP001385499"/>
    </source>
</evidence>
<dbReference type="Gene3D" id="1.20.120.340">
    <property type="entry name" value="Flagellar protein FliS"/>
    <property type="match status" value="1"/>
</dbReference>
<evidence type="ECO:0000256" key="2">
    <source>
        <dbReference type="ARBA" id="ARBA00008787"/>
    </source>
</evidence>
<dbReference type="RefSeq" id="WP_340272054.1">
    <property type="nucleotide sequence ID" value="NZ_JBAKIA010000001.1"/>
</dbReference>
<organism evidence="6 7">
    <name type="scientific">Roseibium algae</name>
    <dbReference type="NCBI Taxonomy" id="3123038"/>
    <lineage>
        <taxon>Bacteria</taxon>
        <taxon>Pseudomonadati</taxon>
        <taxon>Pseudomonadota</taxon>
        <taxon>Alphaproteobacteria</taxon>
        <taxon>Hyphomicrobiales</taxon>
        <taxon>Stappiaceae</taxon>
        <taxon>Roseibium</taxon>
    </lineage>
</organism>
<proteinExistence type="inferred from homology"/>
<dbReference type="InterPro" id="IPR036584">
    <property type="entry name" value="FliS_sf"/>
</dbReference>
<dbReference type="SUPFAM" id="SSF101116">
    <property type="entry name" value="Flagellar export chaperone FliS"/>
    <property type="match status" value="1"/>
</dbReference>
<keyword evidence="3" id="KW-0963">Cytoplasm</keyword>
<evidence type="ECO:0000256" key="5">
    <source>
        <dbReference type="ARBA" id="ARBA00023186"/>
    </source>
</evidence>
<evidence type="ECO:0000313" key="6">
    <source>
        <dbReference type="EMBL" id="MEJ8472585.1"/>
    </source>
</evidence>
<dbReference type="Proteomes" id="UP001385499">
    <property type="component" value="Unassembled WGS sequence"/>
</dbReference>
<accession>A0ABU8TEK4</accession>
<sequence>MTYTMSRAIGAYHKAAVAVPPVAAVTLLFDEVLNSLIMTARHLRAKEYDQAHLRSQRAVGILKGLRQNLDMETGGALAQQLLNTYTTNIAVINSVTRKPEPTEQLVKLAIGLVDLRNAWAEATSLSERSGTKLVEDIREDHHVSEVA</sequence>
<keyword evidence="6" id="KW-0966">Cell projection</keyword>
<evidence type="ECO:0000256" key="4">
    <source>
        <dbReference type="ARBA" id="ARBA00022795"/>
    </source>
</evidence>
<dbReference type="EMBL" id="JBAKIA010000001">
    <property type="protein sequence ID" value="MEJ8472585.1"/>
    <property type="molecule type" value="Genomic_DNA"/>
</dbReference>
<comment type="similarity">
    <text evidence="2">Belongs to the FliS family.</text>
</comment>
<keyword evidence="7" id="KW-1185">Reference proteome</keyword>
<keyword evidence="4" id="KW-1005">Bacterial flagellum biogenesis</keyword>
<dbReference type="PANTHER" id="PTHR34773">
    <property type="entry name" value="FLAGELLAR SECRETION CHAPERONE FLIS"/>
    <property type="match status" value="1"/>
</dbReference>
<dbReference type="InterPro" id="IPR003713">
    <property type="entry name" value="FliS"/>
</dbReference>
<evidence type="ECO:0000256" key="3">
    <source>
        <dbReference type="ARBA" id="ARBA00022490"/>
    </source>
</evidence>
<comment type="caution">
    <text evidence="6">The sequence shown here is derived from an EMBL/GenBank/DDBJ whole genome shotgun (WGS) entry which is preliminary data.</text>
</comment>